<accession>A0A5B6VWW9</accession>
<proteinExistence type="predicted"/>
<dbReference type="Gene3D" id="3.60.10.10">
    <property type="entry name" value="Endonuclease/exonuclease/phosphatase"/>
    <property type="match status" value="1"/>
</dbReference>
<dbReference type="PANTHER" id="PTHR35218:SF9">
    <property type="entry name" value="ENDONUCLEASE_EXONUCLEASE_PHOSPHATASE DOMAIN-CONTAINING PROTEIN"/>
    <property type="match status" value="1"/>
</dbReference>
<keyword evidence="1" id="KW-0472">Membrane</keyword>
<sequence>MIDVKGGVLTSWKVKGGHSYRETLAVFFLFDSGALSSFGGVLVYINELLASLTFSEDESKRVVSNTRLDSEAQSYEAWAVGKLMSKRKANKKAMYQVLKSLWFTKELVYFVAMTEGQKMEDYVFHIVPFWIRVYNIPFEGIDRQVAINVGEVVGELFTRLGMRELKFYVGLSMKDFLLFAISMVALGIVHRSAFNKMRYQLESIWVKSWMASCLGVDIEGRKGGLAIMWKDGIEVTILNNCSHHIDSLVKLDDSTSLRFTGFYGFAKLNLHGHSWDLLKSIGEFVRENCIVSGNFNAILNDSDKSEGRRKSRVDMEDF</sequence>
<feature type="transmembrane region" description="Helical" evidence="1">
    <location>
        <begin position="167"/>
        <end position="189"/>
    </location>
</feature>
<keyword evidence="1" id="KW-0812">Transmembrane</keyword>
<dbReference type="EMBL" id="SMMG02000005">
    <property type="protein sequence ID" value="KAA3473566.1"/>
    <property type="molecule type" value="Genomic_DNA"/>
</dbReference>
<dbReference type="GO" id="GO:0003964">
    <property type="term" value="F:RNA-directed DNA polymerase activity"/>
    <property type="evidence" value="ECO:0007669"/>
    <property type="project" value="UniProtKB-KW"/>
</dbReference>
<keyword evidence="1" id="KW-1133">Transmembrane helix</keyword>
<dbReference type="OrthoDB" id="1029220at2759"/>
<dbReference type="Proteomes" id="UP000325315">
    <property type="component" value="Unassembled WGS sequence"/>
</dbReference>
<feature type="transmembrane region" description="Helical" evidence="1">
    <location>
        <begin position="23"/>
        <end position="45"/>
    </location>
</feature>
<keyword evidence="2" id="KW-0548">Nucleotidyltransferase</keyword>
<reference evidence="3" key="1">
    <citation type="journal article" date="2019" name="Plant Biotechnol. J.">
        <title>Genome sequencing of the Australian wild diploid species Gossypium australe highlights disease resistance and delayed gland morphogenesis.</title>
        <authorList>
            <person name="Cai Y."/>
            <person name="Cai X."/>
            <person name="Wang Q."/>
            <person name="Wang P."/>
            <person name="Zhang Y."/>
            <person name="Cai C."/>
            <person name="Xu Y."/>
            <person name="Wang K."/>
            <person name="Zhou Z."/>
            <person name="Wang C."/>
            <person name="Geng S."/>
            <person name="Li B."/>
            <person name="Dong Q."/>
            <person name="Hou Y."/>
            <person name="Wang H."/>
            <person name="Ai P."/>
            <person name="Liu Z."/>
            <person name="Yi F."/>
            <person name="Sun M."/>
            <person name="An G."/>
            <person name="Cheng J."/>
            <person name="Zhang Y."/>
            <person name="Shi Q."/>
            <person name="Xie Y."/>
            <person name="Shi X."/>
            <person name="Chang Y."/>
            <person name="Huang F."/>
            <person name="Chen Y."/>
            <person name="Hong S."/>
            <person name="Mi L."/>
            <person name="Sun Q."/>
            <person name="Zhang L."/>
            <person name="Zhou B."/>
            <person name="Peng R."/>
            <person name="Zhang X."/>
            <person name="Liu F."/>
        </authorList>
    </citation>
    <scope>NUCLEOTIDE SEQUENCE [LARGE SCALE GENOMIC DNA]</scope>
    <source>
        <strain evidence="3">cv. PA1801</strain>
    </source>
</reference>
<comment type="caution">
    <text evidence="2">The sequence shown here is derived from an EMBL/GenBank/DDBJ whole genome shotgun (WGS) entry which is preliminary data.</text>
</comment>
<dbReference type="PANTHER" id="PTHR35218">
    <property type="entry name" value="RNASE H DOMAIN-CONTAINING PROTEIN"/>
    <property type="match status" value="1"/>
</dbReference>
<organism evidence="2 3">
    <name type="scientific">Gossypium australe</name>
    <dbReference type="NCBI Taxonomy" id="47621"/>
    <lineage>
        <taxon>Eukaryota</taxon>
        <taxon>Viridiplantae</taxon>
        <taxon>Streptophyta</taxon>
        <taxon>Embryophyta</taxon>
        <taxon>Tracheophyta</taxon>
        <taxon>Spermatophyta</taxon>
        <taxon>Magnoliopsida</taxon>
        <taxon>eudicotyledons</taxon>
        <taxon>Gunneridae</taxon>
        <taxon>Pentapetalae</taxon>
        <taxon>rosids</taxon>
        <taxon>malvids</taxon>
        <taxon>Malvales</taxon>
        <taxon>Malvaceae</taxon>
        <taxon>Malvoideae</taxon>
        <taxon>Gossypium</taxon>
    </lineage>
</organism>
<keyword evidence="2" id="KW-0695">RNA-directed DNA polymerase</keyword>
<keyword evidence="2" id="KW-0808">Transferase</keyword>
<dbReference type="AlphaFoldDB" id="A0A5B6VWW9"/>
<evidence type="ECO:0000313" key="3">
    <source>
        <dbReference type="Proteomes" id="UP000325315"/>
    </source>
</evidence>
<keyword evidence="3" id="KW-1185">Reference proteome</keyword>
<protein>
    <submittedName>
        <fullName evidence="2">Reverse transcriptase</fullName>
    </submittedName>
</protein>
<gene>
    <name evidence="2" type="ORF">EPI10_023932</name>
</gene>
<dbReference type="InterPro" id="IPR036691">
    <property type="entry name" value="Endo/exonu/phosph_ase_sf"/>
</dbReference>
<name>A0A5B6VWW9_9ROSI</name>
<evidence type="ECO:0000313" key="2">
    <source>
        <dbReference type="EMBL" id="KAA3473566.1"/>
    </source>
</evidence>
<evidence type="ECO:0000256" key="1">
    <source>
        <dbReference type="SAM" id="Phobius"/>
    </source>
</evidence>